<organism evidence="2 7">
    <name type="scientific">Phytophthora rubi</name>
    <dbReference type="NCBI Taxonomy" id="129364"/>
    <lineage>
        <taxon>Eukaryota</taxon>
        <taxon>Sar</taxon>
        <taxon>Stramenopiles</taxon>
        <taxon>Oomycota</taxon>
        <taxon>Peronosporomycetes</taxon>
        <taxon>Peronosporales</taxon>
        <taxon>Peronosporaceae</taxon>
        <taxon>Phytophthora</taxon>
    </lineage>
</organism>
<feature type="compositionally biased region" description="Basic and acidic residues" evidence="1">
    <location>
        <begin position="75"/>
        <end position="126"/>
    </location>
</feature>
<dbReference type="EMBL" id="QXFT01000284">
    <property type="protein sequence ID" value="KAE9348484.1"/>
    <property type="molecule type" value="Genomic_DNA"/>
</dbReference>
<feature type="compositionally biased region" description="Basic and acidic residues" evidence="1">
    <location>
        <begin position="43"/>
        <end position="66"/>
    </location>
</feature>
<feature type="region of interest" description="Disordered" evidence="1">
    <location>
        <begin position="43"/>
        <end position="126"/>
    </location>
</feature>
<dbReference type="OrthoDB" id="182983at2759"/>
<dbReference type="EMBL" id="QXFU01000302">
    <property type="protein sequence ID" value="KAE9037316.1"/>
    <property type="molecule type" value="Genomic_DNA"/>
</dbReference>
<dbReference type="Proteomes" id="UP000434957">
    <property type="component" value="Unassembled WGS sequence"/>
</dbReference>
<evidence type="ECO:0000313" key="2">
    <source>
        <dbReference type="EMBL" id="KAE9037316.1"/>
    </source>
</evidence>
<evidence type="ECO:0000313" key="3">
    <source>
        <dbReference type="EMBL" id="KAE9051466.1"/>
    </source>
</evidence>
<accession>A0A6A3MZS9</accession>
<protein>
    <submittedName>
        <fullName evidence="2">Uncharacterized protein</fullName>
    </submittedName>
</protein>
<gene>
    <name evidence="3" type="ORF">PR001_g1418</name>
    <name evidence="2" type="ORF">PR002_g6650</name>
    <name evidence="4" type="ORF">PR003_g6406</name>
</gene>
<evidence type="ECO:0000256" key="1">
    <source>
        <dbReference type="SAM" id="MobiDB-lite"/>
    </source>
</evidence>
<evidence type="ECO:0000313" key="7">
    <source>
        <dbReference type="Proteomes" id="UP000435112"/>
    </source>
</evidence>
<dbReference type="InterPro" id="IPR027267">
    <property type="entry name" value="AH/BAR_dom_sf"/>
</dbReference>
<comment type="caution">
    <text evidence="2">The sequence shown here is derived from an EMBL/GenBank/DDBJ whole genome shotgun (WGS) entry which is preliminary data.</text>
</comment>
<name>A0A6A3MZS9_9STRA</name>
<keyword evidence="6" id="KW-1185">Reference proteome</keyword>
<proteinExistence type="predicted"/>
<evidence type="ECO:0000313" key="6">
    <source>
        <dbReference type="Proteomes" id="UP000434957"/>
    </source>
</evidence>
<sequence>MKTETREETIVRLRLELDMVKRSSVDSMENIIKAFKDEADQRVADANQRADKAVEDANQRAQEAARRAQKAVADTNHRAQKAVEDANQRADKAVEDANQRARRAEENAESRAQRAEENAEKRADKAYTRAEKAVADAEKRADKAHDRLCAFSGYALKIMSDLKRDATPAITQANELLAQRDHRKIFGCCGRLVLRDNDATFDFVEGSAGHIVRQIETAIEPYTRRAVRGGQAVTLFKPIAHPRELTKRSLDQVAVFWENNKANYEQVRKRRRRVMYA</sequence>
<dbReference type="Gene3D" id="1.20.1270.60">
    <property type="entry name" value="Arfaptin homology (AH) domain/BAR domain"/>
    <property type="match status" value="1"/>
</dbReference>
<dbReference type="AlphaFoldDB" id="A0A6A3MZS9"/>
<evidence type="ECO:0000313" key="5">
    <source>
        <dbReference type="Proteomes" id="UP000429607"/>
    </source>
</evidence>
<dbReference type="Proteomes" id="UP000435112">
    <property type="component" value="Unassembled WGS sequence"/>
</dbReference>
<reference evidence="5 7" key="1">
    <citation type="submission" date="2018-09" db="EMBL/GenBank/DDBJ databases">
        <title>Genomic investigation of the strawberry pathogen Phytophthora fragariae indicates pathogenicity is determined by transcriptional variation in three key races.</title>
        <authorList>
            <person name="Adams T.M."/>
            <person name="Armitage A.D."/>
            <person name="Sobczyk M.K."/>
            <person name="Bates H.J."/>
            <person name="Dunwell J.M."/>
            <person name="Nellist C.F."/>
            <person name="Harrison R.J."/>
        </authorList>
    </citation>
    <scope>NUCLEOTIDE SEQUENCE [LARGE SCALE GENOMIC DNA]</scope>
    <source>
        <strain evidence="3 5">SCRP249</strain>
        <strain evidence="2 7">SCRP324</strain>
        <strain evidence="4 6">SCRP333</strain>
    </source>
</reference>
<evidence type="ECO:0000313" key="4">
    <source>
        <dbReference type="EMBL" id="KAE9348484.1"/>
    </source>
</evidence>
<dbReference type="EMBL" id="QXFV01000043">
    <property type="protein sequence ID" value="KAE9051466.1"/>
    <property type="molecule type" value="Genomic_DNA"/>
</dbReference>
<dbReference type="Proteomes" id="UP000429607">
    <property type="component" value="Unassembled WGS sequence"/>
</dbReference>